<feature type="signal peptide" evidence="1">
    <location>
        <begin position="1"/>
        <end position="21"/>
    </location>
</feature>
<evidence type="ECO:0000256" key="1">
    <source>
        <dbReference type="SAM" id="SignalP"/>
    </source>
</evidence>
<dbReference type="Proteomes" id="UP000309016">
    <property type="component" value="Chromosome"/>
</dbReference>
<proteinExistence type="predicted"/>
<dbReference type="RefSeq" id="WP_139065820.1">
    <property type="nucleotide sequence ID" value="NZ_CP040812.1"/>
</dbReference>
<evidence type="ECO:0000313" key="2">
    <source>
        <dbReference type="EMBL" id="QCY69250.1"/>
    </source>
</evidence>
<evidence type="ECO:0000313" key="3">
    <source>
        <dbReference type="Proteomes" id="UP000309016"/>
    </source>
</evidence>
<keyword evidence="3" id="KW-1185">Reference proteome</keyword>
<reference evidence="2 3" key="1">
    <citation type="submission" date="2019-06" db="EMBL/GenBank/DDBJ databases">
        <title>Complete genome sequence of Antarcticibacterium flavum KCTC 52984T from an Antarctic marine sediment.</title>
        <authorList>
            <person name="Lee Y.M."/>
            <person name="Shin S.C."/>
        </authorList>
    </citation>
    <scope>NUCLEOTIDE SEQUENCE [LARGE SCALE GENOMIC DNA]</scope>
    <source>
        <strain evidence="2 3">KCTC 52984</strain>
    </source>
</reference>
<organism evidence="2 3">
    <name type="scientific">Antarcticibacterium flavum</name>
    <dbReference type="NCBI Taxonomy" id="2058175"/>
    <lineage>
        <taxon>Bacteria</taxon>
        <taxon>Pseudomonadati</taxon>
        <taxon>Bacteroidota</taxon>
        <taxon>Flavobacteriia</taxon>
        <taxon>Flavobacteriales</taxon>
        <taxon>Flavobacteriaceae</taxon>
        <taxon>Antarcticibacterium</taxon>
    </lineage>
</organism>
<gene>
    <name evidence="2" type="ORF">FHG64_07490</name>
</gene>
<keyword evidence="1" id="KW-0732">Signal</keyword>
<evidence type="ECO:0008006" key="4">
    <source>
        <dbReference type="Google" id="ProtNLM"/>
    </source>
</evidence>
<sequence>MRKIFVLFIGGLLISSGNMFAQIPQDGGLHTDMLIQTRATNEFVTYEGTPYLEDNFKPGTFTIEGKEPTNAFLRYNVVTEEMEIKTDYNGEVTYLLPTNKNIRYQLGPNEYVFRNLRVDGNLLKGYFVEHYVGEKVSLVEKLIASTTEPMKAQTAYQKDKPAQIVMEEKYFLILENGEVQEVKLKTKDFTKALPNSRAVKNYLSNNKVKTIEDYKKLLQWYEEQA</sequence>
<name>A0A5B7X1V1_9FLAO</name>
<dbReference type="EMBL" id="CP040812">
    <property type="protein sequence ID" value="QCY69250.1"/>
    <property type="molecule type" value="Genomic_DNA"/>
</dbReference>
<accession>A0A5B7X1V1</accession>
<feature type="chain" id="PRO_5022975528" description="DUF4369 domain-containing protein" evidence="1">
    <location>
        <begin position="22"/>
        <end position="225"/>
    </location>
</feature>
<dbReference type="KEGG" id="afla:FHG64_07490"/>
<dbReference type="AlphaFoldDB" id="A0A5B7X1V1"/>
<dbReference type="OrthoDB" id="978006at2"/>
<protein>
    <recommendedName>
        <fullName evidence="4">DUF4369 domain-containing protein</fullName>
    </recommendedName>
</protein>